<proteinExistence type="inferred from homology"/>
<reference evidence="3 4" key="1">
    <citation type="journal article" date="2014" name="Nature">
        <title>The genomic substrate for adaptive radiation in African cichlid fish.</title>
        <authorList>
            <person name="Brawand D."/>
            <person name="Wagner C.E."/>
            <person name="Li Y.I."/>
            <person name="Malinsky M."/>
            <person name="Keller I."/>
            <person name="Fan S."/>
            <person name="Simakov O."/>
            <person name="Ng A.Y."/>
            <person name="Lim Z.W."/>
            <person name="Bezault E."/>
            <person name="Turner-Maier J."/>
            <person name="Johnson J."/>
            <person name="Alcazar R."/>
            <person name="Noh H.J."/>
            <person name="Russell P."/>
            <person name="Aken B."/>
            <person name="Alfoldi J."/>
            <person name="Amemiya C."/>
            <person name="Azzouzi N."/>
            <person name="Baroiller J.F."/>
            <person name="Barloy-Hubler F."/>
            <person name="Berlin A."/>
            <person name="Bloomquist R."/>
            <person name="Carleton K.L."/>
            <person name="Conte M.A."/>
            <person name="D'Cotta H."/>
            <person name="Eshel O."/>
            <person name="Gaffney L."/>
            <person name="Galibert F."/>
            <person name="Gante H.F."/>
            <person name="Gnerre S."/>
            <person name="Greuter L."/>
            <person name="Guyon R."/>
            <person name="Haddad N.S."/>
            <person name="Haerty W."/>
            <person name="Harris R.M."/>
            <person name="Hofmann H.A."/>
            <person name="Hourlier T."/>
            <person name="Hulata G."/>
            <person name="Jaffe D.B."/>
            <person name="Lara M."/>
            <person name="Lee A.P."/>
            <person name="MacCallum I."/>
            <person name="Mwaiko S."/>
            <person name="Nikaido M."/>
            <person name="Nishihara H."/>
            <person name="Ozouf-Costaz C."/>
            <person name="Penman D.J."/>
            <person name="Przybylski D."/>
            <person name="Rakotomanga M."/>
            <person name="Renn S.C.P."/>
            <person name="Ribeiro F.J."/>
            <person name="Ron M."/>
            <person name="Salzburger W."/>
            <person name="Sanchez-Pulido L."/>
            <person name="Santos M.E."/>
            <person name="Searle S."/>
            <person name="Sharpe T."/>
            <person name="Swofford R."/>
            <person name="Tan F.J."/>
            <person name="Williams L."/>
            <person name="Young S."/>
            <person name="Yin S."/>
            <person name="Okada N."/>
            <person name="Kocher T.D."/>
            <person name="Miska E.A."/>
            <person name="Lander E.S."/>
            <person name="Venkatesh B."/>
            <person name="Fernald R.D."/>
            <person name="Meyer A."/>
            <person name="Ponting C.P."/>
            <person name="Streelman J.T."/>
            <person name="Lindblad-Toh K."/>
            <person name="Seehausen O."/>
            <person name="Di Palma F."/>
        </authorList>
    </citation>
    <scope>NUCLEOTIDE SEQUENCE</scope>
</reference>
<sequence>MEAKDEHIEKLIHELSPDVERELRNTWMRLLKGTVVTGGCTLVCAALFGPVGFAVGGVIGGLSSWLTSKKFKSVPEILGEMTDDQRRELFNAIRRHLRGLVWKTAEDLIDKVMRNPDLKTTIINLLIGMLIAEVHKQDPGVGSWGVQKLQDEV</sequence>
<accession>A0A3P9AYJ7</accession>
<dbReference type="Ensembl" id="ENSMZET00005002848.1">
    <property type="protein sequence ID" value="ENSMZEP00005002733.1"/>
    <property type="gene ID" value="ENSMZEG00005002134.1"/>
</dbReference>
<reference evidence="3" key="2">
    <citation type="submission" date="2025-08" db="UniProtKB">
        <authorList>
            <consortium name="Ensembl"/>
        </authorList>
    </citation>
    <scope>IDENTIFICATION</scope>
</reference>
<dbReference type="PANTHER" id="PTHR31493">
    <property type="entry name" value="NAZO FAMILY MEMBER"/>
    <property type="match status" value="1"/>
</dbReference>
<protein>
    <submittedName>
        <fullName evidence="3">Chromosome 19 open reading frame 12</fullName>
    </submittedName>
</protein>
<keyword evidence="2" id="KW-0812">Transmembrane</keyword>
<dbReference type="Proteomes" id="UP000265160">
    <property type="component" value="LG1"/>
</dbReference>
<keyword evidence="4" id="KW-1185">Reference proteome</keyword>
<dbReference type="PANTHER" id="PTHR31493:SF1">
    <property type="entry name" value="PROTEIN C19ORF12"/>
    <property type="match status" value="1"/>
</dbReference>
<dbReference type="InterPro" id="IPR033369">
    <property type="entry name" value="C19orf12"/>
</dbReference>
<evidence type="ECO:0000313" key="4">
    <source>
        <dbReference type="Proteomes" id="UP000265160"/>
    </source>
</evidence>
<comment type="similarity">
    <text evidence="1">Belongs to the C19orf12 family.</text>
</comment>
<dbReference type="AlphaFoldDB" id="A0A3P9AYJ7"/>
<organism evidence="3 4">
    <name type="scientific">Maylandia zebra</name>
    <name type="common">zebra mbuna</name>
    <dbReference type="NCBI Taxonomy" id="106582"/>
    <lineage>
        <taxon>Eukaryota</taxon>
        <taxon>Metazoa</taxon>
        <taxon>Chordata</taxon>
        <taxon>Craniata</taxon>
        <taxon>Vertebrata</taxon>
        <taxon>Euteleostomi</taxon>
        <taxon>Actinopterygii</taxon>
        <taxon>Neopterygii</taxon>
        <taxon>Teleostei</taxon>
        <taxon>Neoteleostei</taxon>
        <taxon>Acanthomorphata</taxon>
        <taxon>Ovalentaria</taxon>
        <taxon>Cichlomorphae</taxon>
        <taxon>Cichliformes</taxon>
        <taxon>Cichlidae</taxon>
        <taxon>African cichlids</taxon>
        <taxon>Pseudocrenilabrinae</taxon>
        <taxon>Haplochromini</taxon>
        <taxon>Maylandia</taxon>
        <taxon>Maylandia zebra complex</taxon>
    </lineage>
</organism>
<name>A0A3P9AYJ7_9CICH</name>
<evidence type="ECO:0000256" key="2">
    <source>
        <dbReference type="SAM" id="Phobius"/>
    </source>
</evidence>
<dbReference type="GeneTree" id="ENSGT00390000009077"/>
<reference evidence="3" key="3">
    <citation type="submission" date="2025-09" db="UniProtKB">
        <authorList>
            <consortium name="Ensembl"/>
        </authorList>
    </citation>
    <scope>IDENTIFICATION</scope>
</reference>
<keyword evidence="2" id="KW-1133">Transmembrane helix</keyword>
<feature type="transmembrane region" description="Helical" evidence="2">
    <location>
        <begin position="35"/>
        <end position="62"/>
    </location>
</feature>
<keyword evidence="2" id="KW-0472">Membrane</keyword>
<dbReference type="Pfam" id="PF20721">
    <property type="entry name" value="C19orf12"/>
    <property type="match status" value="1"/>
</dbReference>
<evidence type="ECO:0000313" key="3">
    <source>
        <dbReference type="Ensembl" id="ENSMZEP00005002733.1"/>
    </source>
</evidence>
<evidence type="ECO:0000256" key="1">
    <source>
        <dbReference type="ARBA" id="ARBA00029457"/>
    </source>
</evidence>